<sequence>MDMAWLPYYGIGKAVQSDTLNREPEHISSNDPKELVRKFLGGVRAKVCRHPRRHAAVHPGGSRFPAGESAKADQPMIKNLIKKYFVTHIAKLAHERVLGPQQEQAHAQQKKLVGALSAQKIVLYAPQLKLYLNHGLKITAVHRPIAYVPQKAVKWFVKKVTENRRKGDQKFQLALLAEVFKLLGNSAYGKLIEALERQMSVKYTKSERF</sequence>
<comment type="caution">
    <text evidence="1">The sequence shown here is derived from an EMBL/GenBank/DDBJ whole genome shotgun (WGS) entry which is preliminary data.</text>
</comment>
<accession>A0ABN8M8R4</accession>
<reference evidence="1 2" key="1">
    <citation type="submission" date="2022-05" db="EMBL/GenBank/DDBJ databases">
        <authorList>
            <consortium name="Genoscope - CEA"/>
            <person name="William W."/>
        </authorList>
    </citation>
    <scope>NUCLEOTIDE SEQUENCE [LARGE SCALE GENOMIC DNA]</scope>
</reference>
<dbReference type="EMBL" id="CALNXI010000365">
    <property type="protein sequence ID" value="CAH3025659.1"/>
    <property type="molecule type" value="Genomic_DNA"/>
</dbReference>
<protein>
    <submittedName>
        <fullName evidence="1">Uncharacterized protein</fullName>
    </submittedName>
</protein>
<proteinExistence type="predicted"/>
<name>A0ABN8M8R4_9CNID</name>
<dbReference type="Proteomes" id="UP001159427">
    <property type="component" value="Unassembled WGS sequence"/>
</dbReference>
<dbReference type="PANTHER" id="PTHR33206:SF1">
    <property type="entry name" value="DNA-DIRECTED DNA POLYMERASE"/>
    <property type="match status" value="1"/>
</dbReference>
<organism evidence="1 2">
    <name type="scientific">Porites evermanni</name>
    <dbReference type="NCBI Taxonomy" id="104178"/>
    <lineage>
        <taxon>Eukaryota</taxon>
        <taxon>Metazoa</taxon>
        <taxon>Cnidaria</taxon>
        <taxon>Anthozoa</taxon>
        <taxon>Hexacorallia</taxon>
        <taxon>Scleractinia</taxon>
        <taxon>Fungiina</taxon>
        <taxon>Poritidae</taxon>
        <taxon>Porites</taxon>
    </lineage>
</organism>
<evidence type="ECO:0000313" key="2">
    <source>
        <dbReference type="Proteomes" id="UP001159427"/>
    </source>
</evidence>
<evidence type="ECO:0000313" key="1">
    <source>
        <dbReference type="EMBL" id="CAH3025659.1"/>
    </source>
</evidence>
<gene>
    <name evidence="1" type="ORF">PEVE_00026817</name>
</gene>
<keyword evidence="2" id="KW-1185">Reference proteome</keyword>
<dbReference type="PANTHER" id="PTHR33206">
    <property type="entry name" value="PROTEIN CBG10425"/>
    <property type="match status" value="1"/>
</dbReference>